<reference evidence="6" key="1">
    <citation type="submission" date="2018-05" db="EMBL/GenBank/DDBJ databases">
        <title>Ignatzschineria dubaiensis sp. nov., isolated from necrotic foot tissues of dromedaries (Camelus dromedarius) and associated maggots in Dubai, United Arab Emirates.</title>
        <authorList>
            <person name="Tsang C.C."/>
            <person name="Tang J.Y.M."/>
            <person name="Fong J.Y.H."/>
            <person name="Kinne J."/>
            <person name="Lee H.H."/>
            <person name="Joseph M."/>
            <person name="Jose S."/>
            <person name="Schuster R.K."/>
            <person name="Tang Y."/>
            <person name="Sivakumar S."/>
            <person name="Chen J.H.K."/>
            <person name="Teng J.L.L."/>
            <person name="Lau S.K.P."/>
            <person name="Wernery U."/>
            <person name="Woo P.C.Y."/>
        </authorList>
    </citation>
    <scope>NUCLEOTIDE SEQUENCE [LARGE SCALE GENOMIC DNA]</scope>
    <source>
        <strain evidence="6">KCTC 22644</strain>
    </source>
</reference>
<protein>
    <recommendedName>
        <fullName evidence="7">Malonate decarboxylase holo-ACP synthase</fullName>
    </recommendedName>
</protein>
<gene>
    <name evidence="5" type="ORF">DC083_01355</name>
</gene>
<dbReference type="NCBIfam" id="NF002332">
    <property type="entry name" value="PRK01293.1"/>
    <property type="match status" value="1"/>
</dbReference>
<comment type="caution">
    <text evidence="5">The sequence shown here is derived from an EMBL/GenBank/DDBJ whole genome shotgun (WGS) entry which is preliminary data.</text>
</comment>
<dbReference type="OrthoDB" id="1275217at2"/>
<sequence length="205" mass="23718">MAIVYPHDIVKVKEGVSLDTLFLPQWALERWQQSPYHVIRRAIVRDNEIPIGIRGTSRGERFGCYIPIDWIEEIIRPQDLIVNQAWHHWARADQFPEMFTTIETMADILTDIEWGIGGSLGYELTTGQATITDNSDLDIILYPSQKFSREWANQWLSLSNHCAKKVDFQVETAKGAFHLVEYARGNKEILLKKIDGYSLAEDVWR</sequence>
<dbReference type="GO" id="GO:0016779">
    <property type="term" value="F:nucleotidyltransferase activity"/>
    <property type="evidence" value="ECO:0007669"/>
    <property type="project" value="UniProtKB-KW"/>
</dbReference>
<dbReference type="InterPro" id="IPR017557">
    <property type="entry name" value="Holo-ACP_synthase"/>
</dbReference>
<dbReference type="InterPro" id="IPR048903">
    <property type="entry name" value="MdcG_N"/>
</dbReference>
<dbReference type="Proteomes" id="UP000245020">
    <property type="component" value="Unassembled WGS sequence"/>
</dbReference>
<evidence type="ECO:0008006" key="7">
    <source>
        <dbReference type="Google" id="ProtNLM"/>
    </source>
</evidence>
<evidence type="ECO:0000259" key="3">
    <source>
        <dbReference type="Pfam" id="PF10620"/>
    </source>
</evidence>
<evidence type="ECO:0000256" key="2">
    <source>
        <dbReference type="ARBA" id="ARBA00022695"/>
    </source>
</evidence>
<accession>A0A2U2AGZ6</accession>
<evidence type="ECO:0000313" key="6">
    <source>
        <dbReference type="Proteomes" id="UP000245020"/>
    </source>
</evidence>
<keyword evidence="6" id="KW-1185">Reference proteome</keyword>
<dbReference type="RefSeq" id="WP_109188480.1">
    <property type="nucleotide sequence ID" value="NZ_BMYA01000001.1"/>
</dbReference>
<dbReference type="InterPro" id="IPR049180">
    <property type="entry name" value="MdcG_C"/>
</dbReference>
<feature type="domain" description="Phosphoribosyl-dephospho-CoA transferase MdcG C-terminal" evidence="3">
    <location>
        <begin position="100"/>
        <end position="202"/>
    </location>
</feature>
<dbReference type="NCBIfam" id="TIGR03135">
    <property type="entry name" value="malonate_mdcG"/>
    <property type="match status" value="1"/>
</dbReference>
<name>A0A2U2AGZ6_9GAMM</name>
<evidence type="ECO:0000259" key="4">
    <source>
        <dbReference type="Pfam" id="PF20866"/>
    </source>
</evidence>
<organism evidence="5 6">
    <name type="scientific">Ignatzschineria ureiclastica</name>
    <dbReference type="NCBI Taxonomy" id="472582"/>
    <lineage>
        <taxon>Bacteria</taxon>
        <taxon>Pseudomonadati</taxon>
        <taxon>Pseudomonadota</taxon>
        <taxon>Gammaproteobacteria</taxon>
        <taxon>Cardiobacteriales</taxon>
        <taxon>Ignatzschineriaceae</taxon>
        <taxon>Ignatzschineria</taxon>
    </lineage>
</organism>
<proteinExistence type="predicted"/>
<keyword evidence="1" id="KW-0808">Transferase</keyword>
<evidence type="ECO:0000313" key="5">
    <source>
        <dbReference type="EMBL" id="PWD81859.1"/>
    </source>
</evidence>
<dbReference type="EMBL" id="QEWQ01000001">
    <property type="protein sequence ID" value="PWD81859.1"/>
    <property type="molecule type" value="Genomic_DNA"/>
</dbReference>
<dbReference type="AlphaFoldDB" id="A0A2U2AGZ6"/>
<evidence type="ECO:0000256" key="1">
    <source>
        <dbReference type="ARBA" id="ARBA00022679"/>
    </source>
</evidence>
<feature type="domain" description="Phosphoribosyl-dephospho-CoA transferase MdcG N-terminal" evidence="4">
    <location>
        <begin position="6"/>
        <end position="77"/>
    </location>
</feature>
<dbReference type="Pfam" id="PF10620">
    <property type="entry name" value="MdcG"/>
    <property type="match status" value="1"/>
</dbReference>
<keyword evidence="2" id="KW-0548">Nucleotidyltransferase</keyword>
<dbReference type="Pfam" id="PF20866">
    <property type="entry name" value="MdcG_N"/>
    <property type="match status" value="1"/>
</dbReference>